<reference evidence="9 11" key="2">
    <citation type="submission" date="2019-09" db="EMBL/GenBank/DDBJ databases">
        <authorList>
            <person name="Depoorter E."/>
        </authorList>
    </citation>
    <scope>NUCLEOTIDE SEQUENCE [LARGE SCALE GENOMIC DNA]</scope>
    <source>
        <strain evidence="9">LMG 24064</strain>
    </source>
</reference>
<evidence type="ECO:0000256" key="5">
    <source>
        <dbReference type="ARBA" id="ARBA00022989"/>
    </source>
</evidence>
<evidence type="ECO:0000313" key="8">
    <source>
        <dbReference type="EMBL" id="KAB0644194.1"/>
    </source>
</evidence>
<dbReference type="GO" id="GO:0022857">
    <property type="term" value="F:transmembrane transporter activity"/>
    <property type="evidence" value="ECO:0007669"/>
    <property type="project" value="InterPro"/>
</dbReference>
<accession>A0A6H9T0E1</accession>
<evidence type="ECO:0000313" key="9">
    <source>
        <dbReference type="EMBL" id="VWB43873.1"/>
    </source>
</evidence>
<feature type="transmembrane region" description="Helical" evidence="7">
    <location>
        <begin position="229"/>
        <end position="246"/>
    </location>
</feature>
<feature type="transmembrane region" description="Helical" evidence="7">
    <location>
        <begin position="163"/>
        <end position="182"/>
    </location>
</feature>
<keyword evidence="3" id="KW-1003">Cell membrane</keyword>
<proteinExistence type="predicted"/>
<dbReference type="InterPro" id="IPR011701">
    <property type="entry name" value="MFS"/>
</dbReference>
<dbReference type="Proteomes" id="UP000494222">
    <property type="component" value="Unassembled WGS sequence"/>
</dbReference>
<evidence type="ECO:0000256" key="7">
    <source>
        <dbReference type="SAM" id="Phobius"/>
    </source>
</evidence>
<feature type="transmembrane region" description="Helical" evidence="7">
    <location>
        <begin position="83"/>
        <end position="110"/>
    </location>
</feature>
<comment type="subcellular location">
    <subcellularLocation>
        <location evidence="1">Cell membrane</location>
        <topology evidence="1">Multi-pass membrane protein</topology>
    </subcellularLocation>
</comment>
<keyword evidence="5 7" id="KW-1133">Transmembrane helix</keyword>
<dbReference type="SUPFAM" id="SSF103473">
    <property type="entry name" value="MFS general substrate transporter"/>
    <property type="match status" value="1"/>
</dbReference>
<evidence type="ECO:0000256" key="6">
    <source>
        <dbReference type="ARBA" id="ARBA00023136"/>
    </source>
</evidence>
<feature type="transmembrane region" description="Helical" evidence="7">
    <location>
        <begin position="279"/>
        <end position="296"/>
    </location>
</feature>
<evidence type="ECO:0000256" key="4">
    <source>
        <dbReference type="ARBA" id="ARBA00022692"/>
    </source>
</evidence>
<dbReference type="EMBL" id="CABVPL010000010">
    <property type="protein sequence ID" value="VWB43873.1"/>
    <property type="molecule type" value="Genomic_DNA"/>
</dbReference>
<dbReference type="PANTHER" id="PTHR23513:SF9">
    <property type="entry name" value="ENTEROBACTIN EXPORTER ENTS"/>
    <property type="match status" value="1"/>
</dbReference>
<dbReference type="InterPro" id="IPR036259">
    <property type="entry name" value="MFS_trans_sf"/>
</dbReference>
<dbReference type="Gene3D" id="1.20.1250.20">
    <property type="entry name" value="MFS general substrate transporter like domains"/>
    <property type="match status" value="1"/>
</dbReference>
<evidence type="ECO:0000313" key="10">
    <source>
        <dbReference type="Proteomes" id="UP000430232"/>
    </source>
</evidence>
<feature type="transmembrane region" description="Helical" evidence="7">
    <location>
        <begin position="340"/>
        <end position="361"/>
    </location>
</feature>
<keyword evidence="4 7" id="KW-0812">Transmembrane</keyword>
<dbReference type="CDD" id="cd06173">
    <property type="entry name" value="MFS_MefA_like"/>
    <property type="match status" value="1"/>
</dbReference>
<feature type="transmembrane region" description="Helical" evidence="7">
    <location>
        <begin position="43"/>
        <end position="62"/>
    </location>
</feature>
<organism evidence="8 10">
    <name type="scientific">Burkholderia latens</name>
    <dbReference type="NCBI Taxonomy" id="488446"/>
    <lineage>
        <taxon>Bacteria</taxon>
        <taxon>Pseudomonadati</taxon>
        <taxon>Pseudomonadota</taxon>
        <taxon>Betaproteobacteria</taxon>
        <taxon>Burkholderiales</taxon>
        <taxon>Burkholderiaceae</taxon>
        <taxon>Burkholderia</taxon>
        <taxon>Burkholderia cepacia complex</taxon>
    </lineage>
</organism>
<evidence type="ECO:0000256" key="2">
    <source>
        <dbReference type="ARBA" id="ARBA00022448"/>
    </source>
</evidence>
<reference evidence="8 10" key="1">
    <citation type="submission" date="2019-09" db="EMBL/GenBank/DDBJ databases">
        <title>Draft genome sequences of 48 bacterial type strains from the CCUG.</title>
        <authorList>
            <person name="Tunovic T."/>
            <person name="Pineiro-Iglesias B."/>
            <person name="Unosson C."/>
            <person name="Inganas E."/>
            <person name="Ohlen M."/>
            <person name="Cardew S."/>
            <person name="Jensie-Markopoulos S."/>
            <person name="Salva-Serra F."/>
            <person name="Jaen-Luchoro D."/>
            <person name="Karlsson R."/>
            <person name="Svensson-Stadler L."/>
            <person name="Chun J."/>
            <person name="Moore E."/>
        </authorList>
    </citation>
    <scope>NUCLEOTIDE SEQUENCE [LARGE SCALE GENOMIC DNA]</scope>
    <source>
        <strain evidence="8 10">CCUG 54555</strain>
    </source>
</reference>
<dbReference type="GeneID" id="99789234"/>
<name>A0A6H9T0E1_9BURK</name>
<evidence type="ECO:0000256" key="1">
    <source>
        <dbReference type="ARBA" id="ARBA00004651"/>
    </source>
</evidence>
<protein>
    <submittedName>
        <fullName evidence="8">MFS transporter</fullName>
    </submittedName>
</protein>
<dbReference type="EMBL" id="VZOJ01000005">
    <property type="protein sequence ID" value="KAB0644194.1"/>
    <property type="molecule type" value="Genomic_DNA"/>
</dbReference>
<feature type="transmembrane region" description="Helical" evidence="7">
    <location>
        <begin position="252"/>
        <end position="272"/>
    </location>
</feature>
<dbReference type="RefSeq" id="WP_151062990.1">
    <property type="nucleotide sequence ID" value="NZ_CABVPL010000010.1"/>
</dbReference>
<feature type="transmembrane region" description="Helical" evidence="7">
    <location>
        <begin position="302"/>
        <end position="319"/>
    </location>
</feature>
<keyword evidence="6 7" id="KW-0472">Membrane</keyword>
<dbReference type="Pfam" id="PF07690">
    <property type="entry name" value="MFS_1"/>
    <property type="match status" value="1"/>
</dbReference>
<evidence type="ECO:0000313" key="11">
    <source>
        <dbReference type="Proteomes" id="UP000494222"/>
    </source>
</evidence>
<dbReference type="OrthoDB" id="3332648at2"/>
<dbReference type="GO" id="GO:0005886">
    <property type="term" value="C:plasma membrane"/>
    <property type="evidence" value="ECO:0007669"/>
    <property type="project" value="UniProtKB-SubCell"/>
</dbReference>
<dbReference type="AlphaFoldDB" id="A0A6H9T0E1"/>
<gene>
    <name evidence="9" type="ORF">BLA24064_01961</name>
    <name evidence="8" type="ORF">F7R21_04165</name>
</gene>
<evidence type="ECO:0000256" key="3">
    <source>
        <dbReference type="ARBA" id="ARBA00022475"/>
    </source>
</evidence>
<sequence length="401" mass="42318">MKRVDQPAFLGSLFLSRLADQMLLFLVPLVVFQITQKATWSGLAFFIEALPRFIAFPICGALSDRVSPIRVLRVSQTSRAAACLVGIAGYIAWSGIGWLIALSAICGALTSQGLVAREVLLPQIFPQQRFEKVLSYTQLADQLGVVLGPIIAAALLGFRNWEWAVACAALLFVAADLLTFVWQRTSTARIASPERSAGPWYAPFGVALRHVVTLPGLLRLVLLAAAENLVIGTTLATAAAMVTGAFQQSDGFYAGLQVAGAAATVVILLFVARIEVSRVRLGIVAFVAIATGGLVMGMSNSIAMYVAGFLMVIGFDKMFNVYIRSARQAIIPPRDYGKTTGVIVLLNNATQPLAGLLVGLFSGHGRVALVVTLTAIGMAILGGVVVAVGAARTRSTAGVSD</sequence>
<keyword evidence="10" id="KW-1185">Reference proteome</keyword>
<dbReference type="Proteomes" id="UP000430232">
    <property type="component" value="Unassembled WGS sequence"/>
</dbReference>
<dbReference type="PANTHER" id="PTHR23513">
    <property type="entry name" value="INTEGRAL MEMBRANE EFFLUX PROTEIN-RELATED"/>
    <property type="match status" value="1"/>
</dbReference>
<feature type="transmembrane region" description="Helical" evidence="7">
    <location>
        <begin position="367"/>
        <end position="391"/>
    </location>
</feature>
<keyword evidence="2" id="KW-0813">Transport</keyword>